<evidence type="ECO:0000313" key="3">
    <source>
        <dbReference type="EMBL" id="SMC18570.1"/>
    </source>
</evidence>
<keyword evidence="2 3" id="KW-0808">Transferase</keyword>
<proteinExistence type="predicted"/>
<reference evidence="3 4" key="1">
    <citation type="submission" date="2017-04" db="EMBL/GenBank/DDBJ databases">
        <authorList>
            <person name="Afonso C.L."/>
            <person name="Miller P.J."/>
            <person name="Scott M.A."/>
            <person name="Spackman E."/>
            <person name="Goraichik I."/>
            <person name="Dimitrov K.M."/>
            <person name="Suarez D.L."/>
            <person name="Swayne D.E."/>
        </authorList>
    </citation>
    <scope>NUCLEOTIDE SEQUENCE [LARGE SCALE GENOMIC DNA]</scope>
    <source>
        <strain evidence="3 4">DSM 12555</strain>
    </source>
</reference>
<dbReference type="PANTHER" id="PTHR48043">
    <property type="entry name" value="EG:EG0003.4 PROTEIN-RELATED"/>
    <property type="match status" value="1"/>
</dbReference>
<dbReference type="Proteomes" id="UP000192468">
    <property type="component" value="Unassembled WGS sequence"/>
</dbReference>
<gene>
    <name evidence="3" type="ORF">SAMN02745134_00602</name>
</gene>
<organism evidence="3 4">
    <name type="scientific">Clostridium acidisoli DSM 12555</name>
    <dbReference type="NCBI Taxonomy" id="1121291"/>
    <lineage>
        <taxon>Bacteria</taxon>
        <taxon>Bacillati</taxon>
        <taxon>Bacillota</taxon>
        <taxon>Clostridia</taxon>
        <taxon>Eubacteriales</taxon>
        <taxon>Clostridiaceae</taxon>
        <taxon>Clostridium</taxon>
    </lineage>
</organism>
<dbReference type="CDD" id="cd03784">
    <property type="entry name" value="GT1_Gtf-like"/>
    <property type="match status" value="1"/>
</dbReference>
<dbReference type="OrthoDB" id="6620093at2"/>
<protein>
    <submittedName>
        <fullName evidence="3">Glycosyltransferase, MGT family</fullName>
    </submittedName>
</protein>
<dbReference type="PANTHER" id="PTHR48043:SF145">
    <property type="entry name" value="FI06409P-RELATED"/>
    <property type="match status" value="1"/>
</dbReference>
<evidence type="ECO:0000256" key="2">
    <source>
        <dbReference type="ARBA" id="ARBA00022679"/>
    </source>
</evidence>
<keyword evidence="1" id="KW-0328">Glycosyltransferase</keyword>
<dbReference type="SUPFAM" id="SSF53756">
    <property type="entry name" value="UDP-Glycosyltransferase/glycogen phosphorylase"/>
    <property type="match status" value="1"/>
</dbReference>
<dbReference type="GO" id="GO:0008194">
    <property type="term" value="F:UDP-glycosyltransferase activity"/>
    <property type="evidence" value="ECO:0007669"/>
    <property type="project" value="InterPro"/>
</dbReference>
<dbReference type="InterPro" id="IPR050271">
    <property type="entry name" value="UDP-glycosyltransferase"/>
</dbReference>
<dbReference type="Gene3D" id="3.40.50.2000">
    <property type="entry name" value="Glycogen Phosphorylase B"/>
    <property type="match status" value="2"/>
</dbReference>
<dbReference type="RefSeq" id="WP_084113786.1">
    <property type="nucleotide sequence ID" value="NZ_FWXH01000002.1"/>
</dbReference>
<evidence type="ECO:0000256" key="1">
    <source>
        <dbReference type="ARBA" id="ARBA00022676"/>
    </source>
</evidence>
<dbReference type="EMBL" id="FWXH01000002">
    <property type="protein sequence ID" value="SMC18570.1"/>
    <property type="molecule type" value="Genomic_DNA"/>
</dbReference>
<keyword evidence="4" id="KW-1185">Reference proteome</keyword>
<evidence type="ECO:0000313" key="4">
    <source>
        <dbReference type="Proteomes" id="UP000192468"/>
    </source>
</evidence>
<dbReference type="AlphaFoldDB" id="A0A1W1X412"/>
<dbReference type="Pfam" id="PF00201">
    <property type="entry name" value="UDPGT"/>
    <property type="match status" value="1"/>
</dbReference>
<sequence length="443" mass="50051">MSKIIFFAQPTVGHTNAMLNIAVKLKGLGHDIKFIVPIAEKMSPKILDKMPNFIKTSLAIPEKIKANGIDYISMDIPIKQGLGFWVLPLAKGFEETQFAVKVFSTSLYKYSKEVEKIVLDEKPDAIVNDFFFIAPYIVAEKYDIPCITIYHSGLPFSGKGIPPFGSGLAINGQWGWKGKLYYILSKHNRKLVTKRYKKACRKMAISDIKDFDLYKPYSKWLNLLLTAKEIEAPREIDNDNTIYVGPRSSDKIIYSKENFPFEVLKSNTPKIYVSLGTVFNNKPKVFKKILCGLEKMDYKVIVSAGGAYENLINYGFDDNILIFKSVPQLEILKKVDLVISHGGNNTINETLAAGKPIIAMPIGGEQGDNASKIEYLKVGKRINVWNFSMKEILEKVKMILNEPIYKENAEKIRKILNKMDGVNNSAELINWVAENKKTISLRS</sequence>
<dbReference type="InterPro" id="IPR002213">
    <property type="entry name" value="UDP_glucos_trans"/>
</dbReference>
<name>A0A1W1X412_9CLOT</name>
<dbReference type="STRING" id="1121291.SAMN02745134_00602"/>
<accession>A0A1W1X412</accession>